<reference evidence="18" key="1">
    <citation type="submission" date="2022-03" db="EMBL/GenBank/DDBJ databases">
        <authorList>
            <person name="Alioto T."/>
            <person name="Alioto T."/>
            <person name="Gomez Garrido J."/>
        </authorList>
    </citation>
    <scope>NUCLEOTIDE SEQUENCE</scope>
</reference>
<keyword evidence="5 16" id="KW-0732">Signal</keyword>
<evidence type="ECO:0000256" key="12">
    <source>
        <dbReference type="ARBA" id="ARBA00045287"/>
    </source>
</evidence>
<dbReference type="InterPro" id="IPR010795">
    <property type="entry name" value="Prenylcys_lyase"/>
</dbReference>
<comment type="catalytic activity">
    <reaction evidence="15">
        <text>[(2E,6E,10E)-geranylgeranyl]-L-cysteine + O2 + H2O = (2E,6E,10E)-geranylgeranial + L-cysteine + H2O2</text>
        <dbReference type="Rhea" id="RHEA:70407"/>
        <dbReference type="ChEBI" id="CHEBI:15377"/>
        <dbReference type="ChEBI" id="CHEBI:15379"/>
        <dbReference type="ChEBI" id="CHEBI:16240"/>
        <dbReference type="ChEBI" id="CHEBI:35235"/>
        <dbReference type="ChEBI" id="CHEBI:189549"/>
        <dbReference type="ChEBI" id="CHEBI:189554"/>
        <dbReference type="EC" id="1.8.3.5"/>
    </reaction>
    <physiologicalReaction direction="left-to-right" evidence="15">
        <dbReference type="Rhea" id="RHEA:70408"/>
    </physiologicalReaction>
</comment>
<sequence>MQTWLGVLFAGSAFIVCALHAGETEELRFPPSRIAVIGAGIGGSSAAYFLRHKYGKHIQIDVFEKGEVGGRLATVDMEGAQYEAGGAVIHPLNLHMKTFVKELGLHVRSPTSSLVGIYNGDDFVFQESNWFLINIIKMLWYYGLNFIRMYMWVEDMLDKFMRIYRYQTFEYSFSSTESLLHALGGNDFITKLNVTVDENMQKAGFSQKFIDEIVGPAMRVNYGQGVKVNGFVGSVSLAGTDSGLWAIEGGNKLVCSGLIYASKAQLIKGIVTSVEEKIRPMKSGVKMYGRLNLLGSPLEQNYALEDRLSLRKIAIVGGGIGGSSAAYFLRQKFGKDVQIDVFEKGQVGGRMATIDINGAEYEAGGSVLHPLNLHMKSFAKELGLSVRPCRNSLAGIYNGNEIIFQQSDWLLINIIKLVWFYGLNYMRMYIWGEDLLTKFGRIYQYQNYDYSFSSAEKLFHALGGEDLSIKLNMTLDDSLQKAGCSKKYIDEIVTPAIRHDFSQLPRINAFVGALTLTATYTKLWSIEGGNKLVCPGLIEASEAQLIKGTVTSVQEKTGGIEKLYKLGYETSTGPHLGMYNIVIIAAPINKEISNINFDGFSPPIDTSSNSYIQTVTTFVHGQINSSFFGFIEPSQLGLTDILTTKNPKLFFDSIGLGDPVKGPPGTLQPTGQKVWKITSPDPLTKDQLNLLFTSYHAVSAKKWLAFPQYNPPGKLPPIILHDQIYYINSIELAASGIELSALSAKNVALLSYHRWFGINGQIDQEDLVERFKSEL</sequence>
<evidence type="ECO:0000256" key="6">
    <source>
        <dbReference type="ARBA" id="ARBA00022827"/>
    </source>
</evidence>
<evidence type="ECO:0000256" key="9">
    <source>
        <dbReference type="ARBA" id="ARBA00023228"/>
    </source>
</evidence>
<evidence type="ECO:0000256" key="10">
    <source>
        <dbReference type="ARBA" id="ARBA00039077"/>
    </source>
</evidence>
<evidence type="ECO:0000256" key="13">
    <source>
        <dbReference type="ARBA" id="ARBA00047616"/>
    </source>
</evidence>
<dbReference type="InterPro" id="IPR036188">
    <property type="entry name" value="FAD/NAD-bd_sf"/>
</dbReference>
<comment type="function">
    <text evidence="12">Prenylcysteine oxidase that cleaves the thioether bond of prenyl-L-cysteines, such as farnesylcysteine and geranylgeranylcysteine. Only active against free prenylcysteines and not prenylcysteine residues within prenylated proteins or peptides. Involved in the final step in the degradation of prenylated proteins, by degrading prenylcysteines after the protein has been degraded.</text>
</comment>
<dbReference type="EC" id="1.8.3.5" evidence="10"/>
<gene>
    <name evidence="18" type="ORF">PECUL_23A013973</name>
</gene>
<dbReference type="Proteomes" id="UP001295444">
    <property type="component" value="Chromosome 03"/>
</dbReference>
<dbReference type="SUPFAM" id="SSF51905">
    <property type="entry name" value="FAD/NAD(P)-binding domain"/>
    <property type="match status" value="2"/>
</dbReference>
<feature type="domain" description="Prenylcysteine lyase" evidence="17">
    <location>
        <begin position="404"/>
        <end position="764"/>
    </location>
</feature>
<feature type="domain" description="Prenylcysteine lyase" evidence="17">
    <location>
        <begin position="125"/>
        <end position="279"/>
    </location>
</feature>
<evidence type="ECO:0000256" key="2">
    <source>
        <dbReference type="ARBA" id="ARBA00004371"/>
    </source>
</evidence>
<evidence type="ECO:0000256" key="5">
    <source>
        <dbReference type="ARBA" id="ARBA00022729"/>
    </source>
</evidence>
<keyword evidence="4" id="KW-0285">Flavoprotein</keyword>
<comment type="cofactor">
    <cofactor evidence="1">
        <name>FAD</name>
        <dbReference type="ChEBI" id="CHEBI:57692"/>
    </cofactor>
</comment>
<keyword evidence="6" id="KW-0274">FAD</keyword>
<dbReference type="PANTHER" id="PTHR15944">
    <property type="entry name" value="FARNESYLCYSTEINE LYASE"/>
    <property type="match status" value="1"/>
</dbReference>
<dbReference type="GO" id="GO:0005764">
    <property type="term" value="C:lysosome"/>
    <property type="evidence" value="ECO:0007669"/>
    <property type="project" value="UniProtKB-SubCell"/>
</dbReference>
<evidence type="ECO:0000256" key="15">
    <source>
        <dbReference type="ARBA" id="ARBA00049343"/>
    </source>
</evidence>
<proteinExistence type="inferred from homology"/>
<dbReference type="InterPro" id="IPR017046">
    <property type="entry name" value="Prenylcysteine_Oxase1"/>
</dbReference>
<evidence type="ECO:0000256" key="14">
    <source>
        <dbReference type="ARBA" id="ARBA00048495"/>
    </source>
</evidence>
<evidence type="ECO:0000256" key="8">
    <source>
        <dbReference type="ARBA" id="ARBA00023180"/>
    </source>
</evidence>
<comment type="similarity">
    <text evidence="3">Belongs to the prenylcysteine oxidase family.</text>
</comment>
<keyword evidence="7" id="KW-0560">Oxidoreductase</keyword>
<dbReference type="AlphaFoldDB" id="A0AAD1RMU1"/>
<name>A0AAD1RMU1_PELCU</name>
<comment type="catalytic activity">
    <reaction evidence="14">
        <text>an S-polyprenyl-L-cysteine + O2 + H2O = a polyprenal + L-cysteine + H2O2</text>
        <dbReference type="Rhea" id="RHEA:53892"/>
        <dbReference type="Rhea" id="RHEA-COMP:13675"/>
        <dbReference type="Rhea" id="RHEA-COMP:13676"/>
        <dbReference type="ChEBI" id="CHEBI:15377"/>
        <dbReference type="ChEBI" id="CHEBI:15379"/>
        <dbReference type="ChEBI" id="CHEBI:16240"/>
        <dbReference type="ChEBI" id="CHEBI:35235"/>
        <dbReference type="ChEBI" id="CHEBI:137934"/>
        <dbReference type="ChEBI" id="CHEBI:137935"/>
        <dbReference type="EC" id="1.8.3.5"/>
    </reaction>
    <physiologicalReaction direction="left-to-right" evidence="14">
        <dbReference type="Rhea" id="RHEA:53893"/>
    </physiologicalReaction>
</comment>
<feature type="signal peptide" evidence="16">
    <location>
        <begin position="1"/>
        <end position="24"/>
    </location>
</feature>
<evidence type="ECO:0000256" key="7">
    <source>
        <dbReference type="ARBA" id="ARBA00023002"/>
    </source>
</evidence>
<evidence type="ECO:0000256" key="1">
    <source>
        <dbReference type="ARBA" id="ARBA00001974"/>
    </source>
</evidence>
<comment type="catalytic activity">
    <reaction evidence="13">
        <text>S-(2E,6E)-farnesyl-L-cysteine + O2 + H2O = (2E,6E)-farnesal + L-cysteine + H2O2</text>
        <dbReference type="Rhea" id="RHEA:30231"/>
        <dbReference type="ChEBI" id="CHEBI:15377"/>
        <dbReference type="ChEBI" id="CHEBI:15379"/>
        <dbReference type="ChEBI" id="CHEBI:15894"/>
        <dbReference type="ChEBI" id="CHEBI:16240"/>
        <dbReference type="ChEBI" id="CHEBI:35235"/>
        <dbReference type="ChEBI" id="CHEBI:62141"/>
        <dbReference type="EC" id="1.8.3.5"/>
    </reaction>
    <physiologicalReaction direction="left-to-right" evidence="13">
        <dbReference type="Rhea" id="RHEA:30232"/>
    </physiologicalReaction>
</comment>
<evidence type="ECO:0000313" key="19">
    <source>
        <dbReference type="Proteomes" id="UP001295444"/>
    </source>
</evidence>
<dbReference type="FunFam" id="3.50.50.60:FF:000081">
    <property type="entry name" value="prenylcysteine oxidase 1"/>
    <property type="match status" value="2"/>
</dbReference>
<evidence type="ECO:0000259" key="17">
    <source>
        <dbReference type="Pfam" id="PF07156"/>
    </source>
</evidence>
<keyword evidence="19" id="KW-1185">Reference proteome</keyword>
<keyword evidence="9" id="KW-0458">Lysosome</keyword>
<dbReference type="Gene3D" id="3.50.50.60">
    <property type="entry name" value="FAD/NAD(P)-binding domain"/>
    <property type="match status" value="2"/>
</dbReference>
<keyword evidence="8" id="KW-0325">Glycoprotein</keyword>
<evidence type="ECO:0000256" key="16">
    <source>
        <dbReference type="SAM" id="SignalP"/>
    </source>
</evidence>
<evidence type="ECO:0000256" key="4">
    <source>
        <dbReference type="ARBA" id="ARBA00022630"/>
    </source>
</evidence>
<evidence type="ECO:0000256" key="3">
    <source>
        <dbReference type="ARBA" id="ARBA00009967"/>
    </source>
</evidence>
<dbReference type="GO" id="GO:0030327">
    <property type="term" value="P:prenylated protein catabolic process"/>
    <property type="evidence" value="ECO:0007669"/>
    <property type="project" value="TreeGrafter"/>
</dbReference>
<protein>
    <recommendedName>
        <fullName evidence="11">Prenylcysteine oxidase 1</fullName>
        <ecNumber evidence="10">1.8.3.5</ecNumber>
    </recommendedName>
</protein>
<dbReference type="GO" id="GO:0030328">
    <property type="term" value="P:prenylcysteine catabolic process"/>
    <property type="evidence" value="ECO:0007669"/>
    <property type="project" value="InterPro"/>
</dbReference>
<dbReference type="Pfam" id="PF07156">
    <property type="entry name" value="Prenylcys_lyase"/>
    <property type="match status" value="2"/>
</dbReference>
<comment type="subcellular location">
    <subcellularLocation>
        <location evidence="2">Lysosome</location>
    </subcellularLocation>
</comment>
<evidence type="ECO:0000313" key="18">
    <source>
        <dbReference type="EMBL" id="CAH2274708.1"/>
    </source>
</evidence>
<accession>A0AAD1RMU1</accession>
<dbReference type="GO" id="GO:0001735">
    <property type="term" value="F:prenylcysteine oxidase activity"/>
    <property type="evidence" value="ECO:0007669"/>
    <property type="project" value="UniProtKB-EC"/>
</dbReference>
<dbReference type="EMBL" id="OW240914">
    <property type="protein sequence ID" value="CAH2274708.1"/>
    <property type="molecule type" value="Genomic_DNA"/>
</dbReference>
<evidence type="ECO:0000256" key="11">
    <source>
        <dbReference type="ARBA" id="ARBA00040608"/>
    </source>
</evidence>
<organism evidence="18 19">
    <name type="scientific">Pelobates cultripes</name>
    <name type="common">Western spadefoot toad</name>
    <dbReference type="NCBI Taxonomy" id="61616"/>
    <lineage>
        <taxon>Eukaryota</taxon>
        <taxon>Metazoa</taxon>
        <taxon>Chordata</taxon>
        <taxon>Craniata</taxon>
        <taxon>Vertebrata</taxon>
        <taxon>Euteleostomi</taxon>
        <taxon>Amphibia</taxon>
        <taxon>Batrachia</taxon>
        <taxon>Anura</taxon>
        <taxon>Pelobatoidea</taxon>
        <taxon>Pelobatidae</taxon>
        <taxon>Pelobates</taxon>
    </lineage>
</organism>
<dbReference type="Pfam" id="PF13450">
    <property type="entry name" value="NAD_binding_8"/>
    <property type="match status" value="2"/>
</dbReference>
<dbReference type="PANTHER" id="PTHR15944:SF3">
    <property type="entry name" value="PRENYLCYSTEINE OXIDASE 1"/>
    <property type="match status" value="1"/>
</dbReference>
<feature type="chain" id="PRO_5041934848" description="Prenylcysteine oxidase 1" evidence="16">
    <location>
        <begin position="25"/>
        <end position="775"/>
    </location>
</feature>